<gene>
    <name evidence="1" type="ORF">vBKpMFBKp24_175</name>
</gene>
<dbReference type="EMBL" id="MW394391">
    <property type="protein sequence ID" value="QQV92195.1"/>
    <property type="molecule type" value="Genomic_DNA"/>
</dbReference>
<keyword evidence="2" id="KW-1185">Reference proteome</keyword>
<evidence type="ECO:0000313" key="1">
    <source>
        <dbReference type="EMBL" id="QQV92195.1"/>
    </source>
</evidence>
<name>A0A7U0GBL9_9CAUD</name>
<organism evidence="1 2">
    <name type="scientific">Klebsiella phage vB_KpM_FBKp24</name>
    <dbReference type="NCBI Taxonomy" id="2801834"/>
    <lineage>
        <taxon>Viruses</taxon>
        <taxon>Duplodnaviria</taxon>
        <taxon>Heunggongvirae</taxon>
        <taxon>Uroviricota</taxon>
        <taxon>Caudoviricetes</taxon>
        <taxon>Chimalliviridae</taxon>
        <taxon>Maaswegvirus</taxon>
        <taxon>Maaswegvirus Kp24</taxon>
    </lineage>
</organism>
<protein>
    <submittedName>
        <fullName evidence="1">Uncharacterized protein</fullName>
    </submittedName>
</protein>
<evidence type="ECO:0000313" key="2">
    <source>
        <dbReference type="Proteomes" id="UP000596381"/>
    </source>
</evidence>
<accession>A0A7U0GBL9</accession>
<sequence>MSLIKDAVANVFSSLNYTREEREKKFADSVTEMRESINAIIVYHAGELLEELTNFDESNWIVGDECGKTILFLKDLAPNRCEDFGEMEVAMKDTGEVWVRISLDNVFSDGFEPVFLKAKERTLMSALEAMVTEAETRIGLAGLMLEYKGKSILAK</sequence>
<proteinExistence type="predicted"/>
<dbReference type="Proteomes" id="UP000596381">
    <property type="component" value="Segment"/>
</dbReference>
<reference evidence="1 2" key="1">
    <citation type="submission" date="2020-12" db="EMBL/GenBank/DDBJ databases">
        <title>Genomic characterization of four novel bacteriophages infecting Klebsiella pneumoniae.</title>
        <authorList>
            <person name="Estrada Bonilla B."/>
            <person name="Costa A.R."/>
            <person name="van Rossum T."/>
            <person name="Hagedoorn S."/>
            <person name="Wallinga H."/>
            <person name="Xiao M."/>
            <person name="Song W."/>
            <person name="Haas P.-J."/>
            <person name="Nobrega F.L."/>
            <person name="Brouns S.J.J."/>
        </authorList>
    </citation>
    <scope>NUCLEOTIDE SEQUENCE [LARGE SCALE GENOMIC DNA]</scope>
</reference>